<sequence length="136" mass="14933">MEVVSHVLQMGIGWLFLSKQSLICSILDTIEQPNAATHFLGLVPSCLLSCDTSTALPQPPYLTSLNSTALSQQPYLNMSPEDVVCSKEQFPACPDLPIPILKLKLLWHTKDFTVALVAQQSRADLQGPGRRSRSVE</sequence>
<name>A0ABR4BMH4_9LECA</name>
<organism evidence="1 2">
    <name type="scientific">Lepraria finkii</name>
    <dbReference type="NCBI Taxonomy" id="1340010"/>
    <lineage>
        <taxon>Eukaryota</taxon>
        <taxon>Fungi</taxon>
        <taxon>Dikarya</taxon>
        <taxon>Ascomycota</taxon>
        <taxon>Pezizomycotina</taxon>
        <taxon>Lecanoromycetes</taxon>
        <taxon>OSLEUM clade</taxon>
        <taxon>Lecanoromycetidae</taxon>
        <taxon>Lecanorales</taxon>
        <taxon>Lecanorineae</taxon>
        <taxon>Stereocaulaceae</taxon>
        <taxon>Lepraria</taxon>
    </lineage>
</organism>
<dbReference type="Proteomes" id="UP001590951">
    <property type="component" value="Unassembled WGS sequence"/>
</dbReference>
<proteinExistence type="predicted"/>
<gene>
    <name evidence="1" type="ORF">ABVK25_000300</name>
</gene>
<evidence type="ECO:0000313" key="1">
    <source>
        <dbReference type="EMBL" id="KAL2059008.1"/>
    </source>
</evidence>
<dbReference type="EMBL" id="JBHFEH010000001">
    <property type="protein sequence ID" value="KAL2059008.1"/>
    <property type="molecule type" value="Genomic_DNA"/>
</dbReference>
<protein>
    <submittedName>
        <fullName evidence="1">Uncharacterized protein</fullName>
    </submittedName>
</protein>
<accession>A0ABR4BMH4</accession>
<keyword evidence="2" id="KW-1185">Reference proteome</keyword>
<comment type="caution">
    <text evidence="1">The sequence shown here is derived from an EMBL/GenBank/DDBJ whole genome shotgun (WGS) entry which is preliminary data.</text>
</comment>
<evidence type="ECO:0000313" key="2">
    <source>
        <dbReference type="Proteomes" id="UP001590951"/>
    </source>
</evidence>
<reference evidence="1 2" key="1">
    <citation type="submission" date="2024-09" db="EMBL/GenBank/DDBJ databases">
        <title>Rethinking Asexuality: The Enigmatic Case of Functional Sexual Genes in Lepraria (Stereocaulaceae).</title>
        <authorList>
            <person name="Doellman M."/>
            <person name="Sun Y."/>
            <person name="Barcenas-Pena A."/>
            <person name="Lumbsch H.T."/>
            <person name="Grewe F."/>
        </authorList>
    </citation>
    <scope>NUCLEOTIDE SEQUENCE [LARGE SCALE GENOMIC DNA]</scope>
    <source>
        <strain evidence="1 2">Grewe 0041</strain>
    </source>
</reference>